<dbReference type="InterPro" id="IPR012902">
    <property type="entry name" value="N_methyl_site"/>
</dbReference>
<gene>
    <name evidence="2" type="primary">mshO</name>
    <name evidence="2" type="ORF">DESUT3_34650</name>
</gene>
<evidence type="ECO:0000256" key="1">
    <source>
        <dbReference type="SAM" id="Phobius"/>
    </source>
</evidence>
<keyword evidence="3" id="KW-1185">Reference proteome</keyword>
<dbReference type="RefSeq" id="WP_225911553.1">
    <property type="nucleotide sequence ID" value="NZ_AP024355.1"/>
</dbReference>
<protein>
    <submittedName>
        <fullName evidence="2">MSHA biogenesis protein MshO</fullName>
    </submittedName>
</protein>
<dbReference type="Gene3D" id="3.30.700.10">
    <property type="entry name" value="Glycoprotein, Type 4 Pilin"/>
    <property type="match status" value="1"/>
</dbReference>
<keyword evidence="1" id="KW-0812">Transmembrane</keyword>
<dbReference type="NCBIfam" id="TIGR02532">
    <property type="entry name" value="IV_pilin_GFxxxE"/>
    <property type="match status" value="1"/>
</dbReference>
<dbReference type="EMBL" id="AP024355">
    <property type="protein sequence ID" value="BCR06396.1"/>
    <property type="molecule type" value="Genomic_DNA"/>
</dbReference>
<proteinExistence type="predicted"/>
<reference evidence="2 3" key="1">
    <citation type="journal article" date="2016" name="C (Basel)">
        <title>Selective Growth of and Electricity Production by Marine Exoelectrogenic Bacteria in Self-Aggregated Hydrogel of Microbially Reduced Graphene Oxide.</title>
        <authorList>
            <person name="Yoshida N."/>
            <person name="Goto Y."/>
            <person name="Miyata Y."/>
        </authorList>
    </citation>
    <scope>NUCLEOTIDE SEQUENCE [LARGE SCALE GENOMIC DNA]</scope>
    <source>
        <strain evidence="2 3">NIT-T3</strain>
    </source>
</reference>
<feature type="transmembrane region" description="Helical" evidence="1">
    <location>
        <begin position="12"/>
        <end position="35"/>
    </location>
</feature>
<keyword evidence="1" id="KW-1133">Transmembrane helix</keyword>
<evidence type="ECO:0000313" key="3">
    <source>
        <dbReference type="Proteomes" id="UP001319827"/>
    </source>
</evidence>
<keyword evidence="1" id="KW-0472">Membrane</keyword>
<accession>A0ABN6E215</accession>
<dbReference type="SUPFAM" id="SSF54523">
    <property type="entry name" value="Pili subunits"/>
    <property type="match status" value="1"/>
</dbReference>
<name>A0ABN6E215_9BACT</name>
<dbReference type="Proteomes" id="UP001319827">
    <property type="component" value="Chromosome"/>
</dbReference>
<dbReference type="InterPro" id="IPR045584">
    <property type="entry name" value="Pilin-like"/>
</dbReference>
<dbReference type="Pfam" id="PF07963">
    <property type="entry name" value="N_methyl"/>
    <property type="match status" value="1"/>
</dbReference>
<reference evidence="2 3" key="2">
    <citation type="journal article" date="2021" name="Int. J. Syst. Evol. Microbiol.">
        <title>Isolation and Polyphasic Characterization of Desulfuromonas versatilis sp. Nov., an Electrogenic Bacteria Capable of Versatile Metabolism Isolated from a Graphene Oxide-Reducing Enrichment Culture.</title>
        <authorList>
            <person name="Xie L."/>
            <person name="Yoshida N."/>
            <person name="Ishii S."/>
            <person name="Meng L."/>
        </authorList>
    </citation>
    <scope>NUCLEOTIDE SEQUENCE [LARGE SCALE GENOMIC DNA]</scope>
    <source>
        <strain evidence="2 3">NIT-T3</strain>
    </source>
</reference>
<evidence type="ECO:0000313" key="2">
    <source>
        <dbReference type="EMBL" id="BCR06396.1"/>
    </source>
</evidence>
<sequence>MKKQIAGSAGFTLVELVVVIVITGILAALGAAFIAKPIEGYVGLARRAELVDSAESALRRMQRDIRQALPNSIRVSVAAGISYLELWHTVDGSRYRDQGGDPLDFIAADPSFDAAGPVSPAALAAGNSVVVYNLSATAVQNNAYQGDNRQLLNAGASSAASGAEHIVLGAAKLFPQPSPQQRFFIVDTPVSYVCDPAAGTLTRYSGYPIGSPTANTTSFPAGSGALVAEHVTNCGFSYAPGTSQRAALATLTLTIEEQGEKVSLLHQVHVVNAP</sequence>
<dbReference type="PROSITE" id="PS00409">
    <property type="entry name" value="PROKAR_NTER_METHYL"/>
    <property type="match status" value="1"/>
</dbReference>
<organism evidence="2 3">
    <name type="scientific">Desulfuromonas versatilis</name>
    <dbReference type="NCBI Taxonomy" id="2802975"/>
    <lineage>
        <taxon>Bacteria</taxon>
        <taxon>Pseudomonadati</taxon>
        <taxon>Thermodesulfobacteriota</taxon>
        <taxon>Desulfuromonadia</taxon>
        <taxon>Desulfuromonadales</taxon>
        <taxon>Desulfuromonadaceae</taxon>
        <taxon>Desulfuromonas</taxon>
    </lineage>
</organism>